<dbReference type="STRING" id="35525.A0A164TZ31"/>
<evidence type="ECO:0000313" key="12">
    <source>
        <dbReference type="EMBL" id="KZS10901.1"/>
    </source>
</evidence>
<dbReference type="OrthoDB" id="1913277at2759"/>
<evidence type="ECO:0000256" key="1">
    <source>
        <dbReference type="ARBA" id="ARBA00004292"/>
    </source>
</evidence>
<evidence type="ECO:0000256" key="6">
    <source>
        <dbReference type="ARBA" id="ARBA00022989"/>
    </source>
</evidence>
<organism evidence="12 13">
    <name type="scientific">Daphnia magna</name>
    <dbReference type="NCBI Taxonomy" id="35525"/>
    <lineage>
        <taxon>Eukaryota</taxon>
        <taxon>Metazoa</taxon>
        <taxon>Ecdysozoa</taxon>
        <taxon>Arthropoda</taxon>
        <taxon>Crustacea</taxon>
        <taxon>Branchiopoda</taxon>
        <taxon>Diplostraca</taxon>
        <taxon>Cladocera</taxon>
        <taxon>Anomopoda</taxon>
        <taxon>Daphniidae</taxon>
        <taxon>Daphnia</taxon>
    </lineage>
</organism>
<keyword evidence="4 11" id="KW-0812">Transmembrane</keyword>
<feature type="transmembrane region" description="Helical" evidence="11">
    <location>
        <begin position="29"/>
        <end position="45"/>
    </location>
</feature>
<evidence type="ECO:0000256" key="11">
    <source>
        <dbReference type="SAM" id="Phobius"/>
    </source>
</evidence>
<evidence type="ECO:0000256" key="3">
    <source>
        <dbReference type="ARBA" id="ARBA00018191"/>
    </source>
</evidence>
<gene>
    <name evidence="12" type="ORF">APZ42_024541</name>
</gene>
<comment type="subcellular location">
    <subcellularLocation>
        <location evidence="1">Mitochondrion inner membrane</location>
        <topology evidence="1">Multi-pass membrane protein</topology>
        <orientation evidence="1">Matrix side</orientation>
    </subcellularLocation>
</comment>
<dbReference type="EMBL" id="LRGB01001663">
    <property type="protein sequence ID" value="KZS10901.1"/>
    <property type="molecule type" value="Genomic_DNA"/>
</dbReference>
<comment type="caution">
    <text evidence="12">The sequence shown here is derived from an EMBL/GenBank/DDBJ whole genome shotgun (WGS) entry which is preliminary data.</text>
</comment>
<dbReference type="Proteomes" id="UP000076858">
    <property type="component" value="Unassembled WGS sequence"/>
</dbReference>
<evidence type="ECO:0000313" key="13">
    <source>
        <dbReference type="Proteomes" id="UP000076858"/>
    </source>
</evidence>
<name>A0A164TZ31_9CRUS</name>
<evidence type="ECO:0000256" key="5">
    <source>
        <dbReference type="ARBA" id="ARBA00022792"/>
    </source>
</evidence>
<dbReference type="AlphaFoldDB" id="A0A164TZ31"/>
<comment type="similarity">
    <text evidence="2">Belongs to the complex I NDUFA11 subunit family.</text>
</comment>
<protein>
    <recommendedName>
        <fullName evidence="3">NADH dehydrogenase [ubiquinone] 1 alpha subcomplex subunit 11</fullName>
    </recommendedName>
    <alternativeName>
        <fullName evidence="9">Complex I-B14.7</fullName>
    </alternativeName>
    <alternativeName>
        <fullName evidence="10">NADH-ubiquinone oxidoreductase subunit B14.7</fullName>
    </alternativeName>
</protein>
<proteinExistence type="inferred from homology"/>
<evidence type="ECO:0000256" key="2">
    <source>
        <dbReference type="ARBA" id="ARBA00008699"/>
    </source>
</evidence>
<keyword evidence="6 11" id="KW-1133">Transmembrane helix</keyword>
<keyword evidence="5" id="KW-0999">Mitochondrion inner membrane</keyword>
<dbReference type="PANTHER" id="PTHR21382:SF1">
    <property type="entry name" value="NADH DEHYDROGENASE [UBIQUINONE] 1 ALPHA SUBCOMPLEX SUBUNIT 11"/>
    <property type="match status" value="1"/>
</dbReference>
<feature type="transmembrane region" description="Helical" evidence="11">
    <location>
        <begin position="57"/>
        <end position="81"/>
    </location>
</feature>
<dbReference type="InterPro" id="IPR039205">
    <property type="entry name" value="NDUFA11"/>
</dbReference>
<evidence type="ECO:0000256" key="9">
    <source>
        <dbReference type="ARBA" id="ARBA00030608"/>
    </source>
</evidence>
<accession>A0A164TZ31</accession>
<evidence type="ECO:0000256" key="4">
    <source>
        <dbReference type="ARBA" id="ARBA00022692"/>
    </source>
</evidence>
<keyword evidence="12" id="KW-0830">Ubiquinone</keyword>
<dbReference type="PANTHER" id="PTHR21382">
    <property type="entry name" value="NADH-UBIQUINONE OXIDOREDUCTASE SUBUNIT"/>
    <property type="match status" value="1"/>
</dbReference>
<keyword evidence="7" id="KW-0496">Mitochondrion</keyword>
<keyword evidence="8 11" id="KW-0472">Membrane</keyword>
<dbReference type="GO" id="GO:0005743">
    <property type="term" value="C:mitochondrial inner membrane"/>
    <property type="evidence" value="ECO:0007669"/>
    <property type="project" value="UniProtKB-SubCell"/>
</dbReference>
<keyword evidence="13" id="KW-1185">Reference proteome</keyword>
<reference evidence="12 13" key="1">
    <citation type="submission" date="2016-03" db="EMBL/GenBank/DDBJ databases">
        <title>EvidentialGene: Evidence-directed Construction of Genes on Genomes.</title>
        <authorList>
            <person name="Gilbert D.G."/>
            <person name="Choi J.-H."/>
            <person name="Mockaitis K."/>
            <person name="Colbourne J."/>
            <person name="Pfrender M."/>
        </authorList>
    </citation>
    <scope>NUCLEOTIDE SEQUENCE [LARGE SCALE GENOMIC DNA]</scope>
    <source>
        <strain evidence="12 13">Xinb3</strain>
        <tissue evidence="12">Complete organism</tissue>
    </source>
</reference>
<dbReference type="GO" id="GO:0045271">
    <property type="term" value="C:respiratory chain complex I"/>
    <property type="evidence" value="ECO:0007669"/>
    <property type="project" value="InterPro"/>
</dbReference>
<evidence type="ECO:0000256" key="8">
    <source>
        <dbReference type="ARBA" id="ARBA00023136"/>
    </source>
</evidence>
<sequence length="161" mass="17870">MQALMNYKYYDSPEGKDGFQKMFYMSKHAAYFGLGIAATDVLLLSHPKGYVQTAGRFVHYMGPITAMAAAFAATTCIATSLRGKDDRLNYVIGAASSAAIYGTWKNSLSGGLHAFLLFGVAAYMKKKSVEEGWEFFPTAKKQKNFLNSLEYDFSSLKDKYK</sequence>
<dbReference type="GO" id="GO:0006120">
    <property type="term" value="P:mitochondrial electron transport, NADH to ubiquinone"/>
    <property type="evidence" value="ECO:0007669"/>
    <property type="project" value="InterPro"/>
</dbReference>
<evidence type="ECO:0000256" key="7">
    <source>
        <dbReference type="ARBA" id="ARBA00023128"/>
    </source>
</evidence>
<evidence type="ECO:0000256" key="10">
    <source>
        <dbReference type="ARBA" id="ARBA00031497"/>
    </source>
</evidence>